<dbReference type="EMBL" id="KI397501">
    <property type="protein sequence ID" value="ERM94848.1"/>
    <property type="molecule type" value="Genomic_DNA"/>
</dbReference>
<accession>W1NH81</accession>
<dbReference type="KEGG" id="atr:18422742"/>
<protein>
    <recommendedName>
        <fullName evidence="2">non-specific serine/threonine protein kinase</fullName>
        <ecNumber evidence="2">2.7.11.1</ecNumber>
    </recommendedName>
</protein>
<evidence type="ECO:0000256" key="7">
    <source>
        <dbReference type="ARBA" id="ARBA00022777"/>
    </source>
</evidence>
<dbReference type="FunFam" id="3.30.200.20:FF:000228">
    <property type="entry name" value="Serine/threonine-protein kinase BIK1"/>
    <property type="match status" value="1"/>
</dbReference>
<dbReference type="InterPro" id="IPR000719">
    <property type="entry name" value="Prot_kinase_dom"/>
</dbReference>
<dbReference type="PANTHER" id="PTHR45621">
    <property type="entry name" value="OS01G0588500 PROTEIN-RELATED"/>
    <property type="match status" value="1"/>
</dbReference>
<keyword evidence="8 10" id="KW-0067">ATP-binding</keyword>
<keyword evidence="7" id="KW-0418">Kinase</keyword>
<keyword evidence="6 10" id="KW-0547">Nucleotide-binding</keyword>
<dbReference type="OMA" id="LLGAMKC"/>
<dbReference type="EC" id="2.7.11.1" evidence="2"/>
<keyword evidence="14" id="KW-1185">Reference proteome</keyword>
<dbReference type="GO" id="GO:0005524">
    <property type="term" value="F:ATP binding"/>
    <property type="evidence" value="ECO:0007669"/>
    <property type="project" value="UniProtKB-UniRule"/>
</dbReference>
<evidence type="ECO:0000256" key="10">
    <source>
        <dbReference type="PROSITE-ProRule" id="PRU10141"/>
    </source>
</evidence>
<dbReference type="Gene3D" id="1.10.510.10">
    <property type="entry name" value="Transferase(Phosphotransferase) domain 1"/>
    <property type="match status" value="1"/>
</dbReference>
<dbReference type="InterPro" id="IPR011009">
    <property type="entry name" value="Kinase-like_dom_sf"/>
</dbReference>
<evidence type="ECO:0000256" key="5">
    <source>
        <dbReference type="ARBA" id="ARBA00022679"/>
    </source>
</evidence>
<evidence type="ECO:0000313" key="14">
    <source>
        <dbReference type="Proteomes" id="UP000017836"/>
    </source>
</evidence>
<feature type="domain" description="Protein kinase" evidence="12">
    <location>
        <begin position="86"/>
        <end position="371"/>
    </location>
</feature>
<sequence length="428" mass="48133">MRCFYFSNGEKKEEPKTAKSLRARSFSASSNDREVRRSGSEFNSQNVFDTSVDSLGRRTFSSSSSHRSNNLRVFTFSELRTATRNFSRSAMIGEGGFGCVYRGSIRNPQEPSSKIEIAVKQLSKKGLQGHKEWVTEVNVLGVVEHPNLVKLVGYCAEDDERGIQRLLVYEFMPNGSVEDHLSTRSSVPLSWAMRLRIALDAARGLTYLHEEMDFQIIFRDFKPSNILLDKNFNAKLSDFGLARQGPSEGVTHVSTAVVGTVGYAAPEYIQTGRLTAKSDVWSYGVVLYELITGRRPLDRNRPKSEQKLLEWVKPYMSDIRKFRMILDPRLSAEVPVRSAYRLAVVASKCLVKNVRSRPKMSEVGEMVRQIIESSEMVGSPQLPVRAALVALPSKKKRVAGSKRGEVPENDEGARLGWRAWTPKMIAAW</sequence>
<dbReference type="CDD" id="cd14066">
    <property type="entry name" value="STKc_IRAK"/>
    <property type="match status" value="1"/>
</dbReference>
<evidence type="ECO:0000256" key="6">
    <source>
        <dbReference type="ARBA" id="ARBA00022741"/>
    </source>
</evidence>
<evidence type="ECO:0000256" key="2">
    <source>
        <dbReference type="ARBA" id="ARBA00012513"/>
    </source>
</evidence>
<keyword evidence="3" id="KW-0723">Serine/threonine-protein kinase</keyword>
<dbReference type="FunFam" id="1.10.510.10:FF:000146">
    <property type="entry name" value="LRR receptor-like serine/threonine-protein kinase IOS1"/>
    <property type="match status" value="1"/>
</dbReference>
<dbReference type="SUPFAM" id="SSF56112">
    <property type="entry name" value="Protein kinase-like (PK-like)"/>
    <property type="match status" value="1"/>
</dbReference>
<dbReference type="Gramene" id="ERM94848">
    <property type="protein sequence ID" value="ERM94848"/>
    <property type="gene ID" value="AMTR_s00009p00089890"/>
</dbReference>
<dbReference type="GO" id="GO:0004674">
    <property type="term" value="F:protein serine/threonine kinase activity"/>
    <property type="evidence" value="ECO:0007669"/>
    <property type="project" value="UniProtKB-KW"/>
</dbReference>
<evidence type="ECO:0000256" key="9">
    <source>
        <dbReference type="ARBA" id="ARBA00023170"/>
    </source>
</evidence>
<keyword evidence="5" id="KW-0808">Transferase</keyword>
<dbReference type="OrthoDB" id="4062651at2759"/>
<dbReference type="Proteomes" id="UP000017836">
    <property type="component" value="Unassembled WGS sequence"/>
</dbReference>
<evidence type="ECO:0000259" key="12">
    <source>
        <dbReference type="PROSITE" id="PS50011"/>
    </source>
</evidence>
<feature type="binding site" evidence="10">
    <location>
        <position position="120"/>
    </location>
    <ligand>
        <name>ATP</name>
        <dbReference type="ChEBI" id="CHEBI:30616"/>
    </ligand>
</feature>
<dbReference type="AlphaFoldDB" id="W1NH81"/>
<gene>
    <name evidence="13" type="ORF">AMTR_s00009p00089890</name>
</gene>
<keyword evidence="4" id="KW-0597">Phosphoprotein</keyword>
<dbReference type="HOGENOM" id="CLU_000288_21_13_1"/>
<evidence type="ECO:0000256" key="1">
    <source>
        <dbReference type="ARBA" id="ARBA00004167"/>
    </source>
</evidence>
<feature type="region of interest" description="Disordered" evidence="11">
    <location>
        <begin position="1"/>
        <end position="41"/>
    </location>
</feature>
<dbReference type="InterPro" id="IPR001245">
    <property type="entry name" value="Ser-Thr/Tyr_kinase_cat_dom"/>
</dbReference>
<dbReference type="GO" id="GO:0016020">
    <property type="term" value="C:membrane"/>
    <property type="evidence" value="ECO:0007669"/>
    <property type="project" value="UniProtKB-SubCell"/>
</dbReference>
<dbReference type="PROSITE" id="PS50011">
    <property type="entry name" value="PROTEIN_KINASE_DOM"/>
    <property type="match status" value="1"/>
</dbReference>
<dbReference type="PROSITE" id="PS00107">
    <property type="entry name" value="PROTEIN_KINASE_ATP"/>
    <property type="match status" value="1"/>
</dbReference>
<evidence type="ECO:0000256" key="11">
    <source>
        <dbReference type="SAM" id="MobiDB-lite"/>
    </source>
</evidence>
<evidence type="ECO:0000256" key="3">
    <source>
        <dbReference type="ARBA" id="ARBA00022527"/>
    </source>
</evidence>
<name>W1NH81_AMBTC</name>
<evidence type="ECO:0000256" key="4">
    <source>
        <dbReference type="ARBA" id="ARBA00022553"/>
    </source>
</evidence>
<dbReference type="Pfam" id="PF07714">
    <property type="entry name" value="PK_Tyr_Ser-Thr"/>
    <property type="match status" value="1"/>
</dbReference>
<dbReference type="eggNOG" id="KOG1187">
    <property type="taxonomic scope" value="Eukaryota"/>
</dbReference>
<comment type="subcellular location">
    <subcellularLocation>
        <location evidence="1">Membrane</location>
        <topology evidence="1">Single-pass membrane protein</topology>
    </subcellularLocation>
</comment>
<organism evidence="13 14">
    <name type="scientific">Amborella trichopoda</name>
    <dbReference type="NCBI Taxonomy" id="13333"/>
    <lineage>
        <taxon>Eukaryota</taxon>
        <taxon>Viridiplantae</taxon>
        <taxon>Streptophyta</taxon>
        <taxon>Embryophyta</taxon>
        <taxon>Tracheophyta</taxon>
        <taxon>Spermatophyta</taxon>
        <taxon>Magnoliopsida</taxon>
        <taxon>Amborellales</taxon>
        <taxon>Amborellaceae</taxon>
        <taxon>Amborella</taxon>
    </lineage>
</organism>
<evidence type="ECO:0000313" key="13">
    <source>
        <dbReference type="EMBL" id="ERM94848.1"/>
    </source>
</evidence>
<proteinExistence type="predicted"/>
<reference evidence="14" key="1">
    <citation type="journal article" date="2013" name="Science">
        <title>The Amborella genome and the evolution of flowering plants.</title>
        <authorList>
            <consortium name="Amborella Genome Project"/>
        </authorList>
    </citation>
    <scope>NUCLEOTIDE SEQUENCE [LARGE SCALE GENOMIC DNA]</scope>
</reference>
<evidence type="ECO:0000256" key="8">
    <source>
        <dbReference type="ARBA" id="ARBA00022840"/>
    </source>
</evidence>
<dbReference type="InterPro" id="IPR017441">
    <property type="entry name" value="Protein_kinase_ATP_BS"/>
</dbReference>
<dbReference type="InterPro" id="IPR050823">
    <property type="entry name" value="Plant_Ser_Thr_Prot_Kinase"/>
</dbReference>
<dbReference type="Gene3D" id="3.30.200.20">
    <property type="entry name" value="Phosphorylase Kinase, domain 1"/>
    <property type="match status" value="1"/>
</dbReference>
<keyword evidence="9" id="KW-0675">Receptor</keyword>